<evidence type="ECO:0000313" key="1">
    <source>
        <dbReference type="EMBL" id="MDD2177771.1"/>
    </source>
</evidence>
<dbReference type="EMBL" id="JAPCKI010000004">
    <property type="protein sequence ID" value="MDD2177771.1"/>
    <property type="molecule type" value="Genomic_DNA"/>
</dbReference>
<protein>
    <submittedName>
        <fullName evidence="1">Uncharacterized protein</fullName>
    </submittedName>
</protein>
<dbReference type="RefSeq" id="WP_274109756.1">
    <property type="nucleotide sequence ID" value="NZ_JAPCKI010000004.1"/>
</dbReference>
<proteinExistence type="predicted"/>
<accession>A0ABT5RX50</accession>
<comment type="caution">
    <text evidence="1">The sequence shown here is derived from an EMBL/GenBank/DDBJ whole genome shotgun (WGS) entry which is preliminary data.</text>
</comment>
<dbReference type="Proteomes" id="UP001148932">
    <property type="component" value="Unassembled WGS sequence"/>
</dbReference>
<gene>
    <name evidence="1" type="ORF">OIN59_10015</name>
</gene>
<reference evidence="1" key="1">
    <citation type="submission" date="2022-10" db="EMBL/GenBank/DDBJ databases">
        <title>Description of microaerobic benzene degrading bacteria.</title>
        <authorList>
            <person name="Bedics A."/>
            <person name="Tancsics A."/>
            <person name="Banerjee S."/>
        </authorList>
    </citation>
    <scope>NUCLEOTIDE SEQUENCE</scope>
    <source>
        <strain evidence="1">D2M1</strain>
    </source>
</reference>
<sequence>MPISSVSPQAQDLETQQPVVATDAKLSDGTVADLLDQVDLQALIADKTLSIHKRSKLSIDQPEFRLHIQIFDLAHVYITAEAKAALSRCYLTPAFLLDKFGAQYSETILSTCTRGKLKGATYLNAQANTYRHVTDNDQEIVVTGTCGKREGKITREVHITCSPRVAQPVLAVSHEATPSL</sequence>
<evidence type="ECO:0000313" key="2">
    <source>
        <dbReference type="Proteomes" id="UP001148932"/>
    </source>
</evidence>
<name>A0ABT5RX50_9BURK</name>
<keyword evidence="2" id="KW-1185">Reference proteome</keyword>
<organism evidence="1 2">
    <name type="scientific">Acidovorax benzenivorans</name>
    <dbReference type="NCBI Taxonomy" id="2987520"/>
    <lineage>
        <taxon>Bacteria</taxon>
        <taxon>Pseudomonadati</taxon>
        <taxon>Pseudomonadota</taxon>
        <taxon>Betaproteobacteria</taxon>
        <taxon>Burkholderiales</taxon>
        <taxon>Comamonadaceae</taxon>
        <taxon>Acidovorax</taxon>
    </lineage>
</organism>